<name>A0A7C3GKB5_9BACT</name>
<dbReference type="Proteomes" id="UP000886390">
    <property type="component" value="Unassembled WGS sequence"/>
</dbReference>
<dbReference type="PANTHER" id="PTHR35011">
    <property type="entry name" value="2,3-DIKETO-L-GULONATE TRAP TRANSPORTER SMALL PERMEASE PROTEIN YIAM"/>
    <property type="match status" value="1"/>
</dbReference>
<evidence type="ECO:0000256" key="1">
    <source>
        <dbReference type="ARBA" id="ARBA00004429"/>
    </source>
</evidence>
<evidence type="ECO:0000256" key="8">
    <source>
        <dbReference type="ARBA" id="ARBA00038436"/>
    </source>
</evidence>
<sequence length="161" mass="18545">MKVIDSITKYVSYLTAFILALLVILVVFDATSRYLFSEGSTALQELEWHFFDVVILLSIAYTLRNNAHVRVDIFYDRFSPKTKAIVNIISFVLFVLPLSFLIIYIGIGFVELSYVQHEASSDPGGLKYRWIVKSLMPLAFILLALQAFKELWSDIKRLREL</sequence>
<evidence type="ECO:0000256" key="2">
    <source>
        <dbReference type="ARBA" id="ARBA00022448"/>
    </source>
</evidence>
<evidence type="ECO:0000256" key="6">
    <source>
        <dbReference type="ARBA" id="ARBA00022989"/>
    </source>
</evidence>
<keyword evidence="6 9" id="KW-1133">Transmembrane helix</keyword>
<dbReference type="GO" id="GO:0005886">
    <property type="term" value="C:plasma membrane"/>
    <property type="evidence" value="ECO:0007669"/>
    <property type="project" value="UniProtKB-SubCell"/>
</dbReference>
<feature type="transmembrane region" description="Helical" evidence="9">
    <location>
        <begin position="84"/>
        <end position="110"/>
    </location>
</feature>
<evidence type="ECO:0000313" key="11">
    <source>
        <dbReference type="EMBL" id="HFB54158.1"/>
    </source>
</evidence>
<evidence type="ECO:0000256" key="5">
    <source>
        <dbReference type="ARBA" id="ARBA00022692"/>
    </source>
</evidence>
<keyword evidence="5 9" id="KW-0812">Transmembrane</keyword>
<protein>
    <submittedName>
        <fullName evidence="11">TRAP transporter small permease subunit</fullName>
    </submittedName>
</protein>
<dbReference type="InterPro" id="IPR007387">
    <property type="entry name" value="TRAP_DctQ"/>
</dbReference>
<feature type="transmembrane region" description="Helical" evidence="9">
    <location>
        <begin position="130"/>
        <end position="148"/>
    </location>
</feature>
<evidence type="ECO:0000256" key="9">
    <source>
        <dbReference type="SAM" id="Phobius"/>
    </source>
</evidence>
<dbReference type="InterPro" id="IPR055348">
    <property type="entry name" value="DctQ"/>
</dbReference>
<evidence type="ECO:0000256" key="7">
    <source>
        <dbReference type="ARBA" id="ARBA00023136"/>
    </source>
</evidence>
<accession>A0A7C3GKB5</accession>
<reference evidence="11" key="1">
    <citation type="journal article" date="2020" name="mSystems">
        <title>Genome- and Community-Level Interaction Insights into Carbon Utilization and Element Cycling Functions of Hydrothermarchaeota in Hydrothermal Sediment.</title>
        <authorList>
            <person name="Zhou Z."/>
            <person name="Liu Y."/>
            <person name="Xu W."/>
            <person name="Pan J."/>
            <person name="Luo Z.H."/>
            <person name="Li M."/>
        </authorList>
    </citation>
    <scope>NUCLEOTIDE SEQUENCE [LARGE SCALE GENOMIC DNA]</scope>
    <source>
        <strain evidence="11">HyVt-507</strain>
    </source>
</reference>
<keyword evidence="3" id="KW-1003">Cell membrane</keyword>
<feature type="domain" description="Tripartite ATP-independent periplasmic transporters DctQ component" evidence="10">
    <location>
        <begin position="22"/>
        <end position="156"/>
    </location>
</feature>
<keyword evidence="2" id="KW-0813">Transport</keyword>
<comment type="similarity">
    <text evidence="8">Belongs to the TRAP transporter small permease family.</text>
</comment>
<feature type="transmembrane region" description="Helical" evidence="9">
    <location>
        <begin position="48"/>
        <end position="63"/>
    </location>
</feature>
<dbReference type="Pfam" id="PF04290">
    <property type="entry name" value="DctQ"/>
    <property type="match status" value="1"/>
</dbReference>
<keyword evidence="7 9" id="KW-0472">Membrane</keyword>
<feature type="transmembrane region" description="Helical" evidence="9">
    <location>
        <begin position="7"/>
        <end position="28"/>
    </location>
</feature>
<dbReference type="AlphaFoldDB" id="A0A7C3GKB5"/>
<evidence type="ECO:0000256" key="3">
    <source>
        <dbReference type="ARBA" id="ARBA00022475"/>
    </source>
</evidence>
<keyword evidence="4" id="KW-0997">Cell inner membrane</keyword>
<organism evidence="11">
    <name type="scientific">Sulfurimonas autotrophica</name>
    <dbReference type="NCBI Taxonomy" id="202747"/>
    <lineage>
        <taxon>Bacteria</taxon>
        <taxon>Pseudomonadati</taxon>
        <taxon>Campylobacterota</taxon>
        <taxon>Epsilonproteobacteria</taxon>
        <taxon>Campylobacterales</taxon>
        <taxon>Sulfurimonadaceae</taxon>
        <taxon>Sulfurimonas</taxon>
    </lineage>
</organism>
<evidence type="ECO:0000259" key="10">
    <source>
        <dbReference type="Pfam" id="PF04290"/>
    </source>
</evidence>
<comment type="subcellular location">
    <subcellularLocation>
        <location evidence="1">Cell inner membrane</location>
        <topology evidence="1">Multi-pass membrane protein</topology>
    </subcellularLocation>
</comment>
<dbReference type="EMBL" id="DRNH01000291">
    <property type="protein sequence ID" value="HFB54158.1"/>
    <property type="molecule type" value="Genomic_DNA"/>
</dbReference>
<evidence type="ECO:0000256" key="4">
    <source>
        <dbReference type="ARBA" id="ARBA00022519"/>
    </source>
</evidence>
<proteinExistence type="inferred from homology"/>
<comment type="caution">
    <text evidence="11">The sequence shown here is derived from an EMBL/GenBank/DDBJ whole genome shotgun (WGS) entry which is preliminary data.</text>
</comment>
<dbReference type="PANTHER" id="PTHR35011:SF4">
    <property type="entry name" value="SLL1102 PROTEIN"/>
    <property type="match status" value="1"/>
</dbReference>
<gene>
    <name evidence="11" type="ORF">ENJ67_05430</name>
</gene>